<evidence type="ECO:0000256" key="2">
    <source>
        <dbReference type="ARBA" id="ARBA00022801"/>
    </source>
</evidence>
<dbReference type="Pfam" id="PF17851">
    <property type="entry name" value="GH43_C2"/>
    <property type="match status" value="1"/>
</dbReference>
<dbReference type="InterPro" id="IPR023296">
    <property type="entry name" value="Glyco_hydro_beta-prop_sf"/>
</dbReference>
<dbReference type="PANTHER" id="PTHR42812">
    <property type="entry name" value="BETA-XYLOSIDASE"/>
    <property type="match status" value="1"/>
</dbReference>
<sequence>MTDKSNVVFTNPILRGFNPDPTICVVPATDSTPTTFFLSTSTFEFFPGCAIYTSTNLVDWKLIGHALNRRSQIDMRTVEPGAGSWASTLRYRPEEKRWYLANGVFHRYRPSVDERIFPRGFYVYTDNIYNNAWSDPVYFDNPGFDQDLFWDDDGKVYLSTTMRFAWRDPNSTQKDFGIHISEIDIATGRTLTVPKLIRESPHGIAEGSHIFKRGDWYYLLTAEGGTETGHQEWVFRSKEGPFGPWESQGNPLWYNGPGEEVQRTGHVDVFEDGNGDWWSVLLGVRPVQHEGVFLEPQLGRETFLVKVEWQDDWPIFNDGRNITLKTTGRELIKSALKPGPQRWRADLSRDTLELGWYQKNTPIKQSYSLTERAGVLRLYGNCYDLTSPEAPAMLLRKQTSYNQIFKAKMEFKPTISILHFEGGLESVEFHIRAYPTKYDLWLRAGEKESETLTVKASDLTVMPPYGGCFAGTMLGIYSFGKNQPVLDPAEFSEISTEELE</sequence>
<reference evidence="6" key="1">
    <citation type="submission" date="2020-01" db="EMBL/GenBank/DDBJ databases">
        <title>Identification and distribution of gene clusters putatively required for synthesis of sphingolipid metabolism inhibitors in phylogenetically diverse species of the filamentous fungus Fusarium.</title>
        <authorList>
            <person name="Kim H.-S."/>
            <person name="Busman M."/>
            <person name="Brown D.W."/>
            <person name="Divon H."/>
            <person name="Uhlig S."/>
            <person name="Proctor R.H."/>
        </authorList>
    </citation>
    <scope>NUCLEOTIDE SEQUENCE</scope>
    <source>
        <strain evidence="6">NRRL 53441</strain>
    </source>
</reference>
<dbReference type="SUPFAM" id="SSF49899">
    <property type="entry name" value="Concanavalin A-like lectins/glucanases"/>
    <property type="match status" value="1"/>
</dbReference>
<dbReference type="InterPro" id="IPR006710">
    <property type="entry name" value="Glyco_hydro_43"/>
</dbReference>
<evidence type="ECO:0000256" key="3">
    <source>
        <dbReference type="ARBA" id="ARBA00023295"/>
    </source>
</evidence>
<evidence type="ECO:0000256" key="1">
    <source>
        <dbReference type="ARBA" id="ARBA00009865"/>
    </source>
</evidence>
<organism evidence="6 7">
    <name type="scientific">Fusarium austroafricanum</name>
    <dbReference type="NCBI Taxonomy" id="2364996"/>
    <lineage>
        <taxon>Eukaryota</taxon>
        <taxon>Fungi</taxon>
        <taxon>Dikarya</taxon>
        <taxon>Ascomycota</taxon>
        <taxon>Pezizomycotina</taxon>
        <taxon>Sordariomycetes</taxon>
        <taxon>Hypocreomycetidae</taxon>
        <taxon>Hypocreales</taxon>
        <taxon>Nectriaceae</taxon>
        <taxon>Fusarium</taxon>
        <taxon>Fusarium concolor species complex</taxon>
    </lineage>
</organism>
<dbReference type="Proteomes" id="UP000605986">
    <property type="component" value="Unassembled WGS sequence"/>
</dbReference>
<dbReference type="InterPro" id="IPR051795">
    <property type="entry name" value="Glycosyl_Hydrlase_43"/>
</dbReference>
<dbReference type="GO" id="GO:0004553">
    <property type="term" value="F:hydrolase activity, hydrolyzing O-glycosyl compounds"/>
    <property type="evidence" value="ECO:0007669"/>
    <property type="project" value="InterPro"/>
</dbReference>
<dbReference type="InterPro" id="IPR013320">
    <property type="entry name" value="ConA-like_dom_sf"/>
</dbReference>
<accession>A0A8H4K9J0</accession>
<gene>
    <name evidence="6" type="ORF">F53441_10171</name>
</gene>
<dbReference type="Gene3D" id="2.115.10.20">
    <property type="entry name" value="Glycosyl hydrolase domain, family 43"/>
    <property type="match status" value="1"/>
</dbReference>
<name>A0A8H4K9J0_9HYPO</name>
<evidence type="ECO:0000259" key="5">
    <source>
        <dbReference type="Pfam" id="PF17851"/>
    </source>
</evidence>
<dbReference type="AlphaFoldDB" id="A0A8H4K9J0"/>
<protein>
    <recommendedName>
        <fullName evidence="5">Beta-xylosidase C-terminal Concanavalin A-like domain-containing protein</fullName>
    </recommendedName>
</protein>
<dbReference type="OrthoDB" id="2139957at2759"/>
<comment type="similarity">
    <text evidence="1 4">Belongs to the glycosyl hydrolase 43 family.</text>
</comment>
<feature type="domain" description="Beta-xylosidase C-terminal Concanavalin A-like" evidence="5">
    <location>
        <begin position="348"/>
        <end position="414"/>
    </location>
</feature>
<dbReference type="SUPFAM" id="SSF75005">
    <property type="entry name" value="Arabinanase/levansucrase/invertase"/>
    <property type="match status" value="1"/>
</dbReference>
<dbReference type="CDD" id="cd18617">
    <property type="entry name" value="GH43_XynB-like"/>
    <property type="match status" value="1"/>
</dbReference>
<evidence type="ECO:0000313" key="7">
    <source>
        <dbReference type="Proteomes" id="UP000605986"/>
    </source>
</evidence>
<dbReference type="InterPro" id="IPR041542">
    <property type="entry name" value="GH43_C2"/>
</dbReference>
<dbReference type="PANTHER" id="PTHR42812:SF16">
    <property type="entry name" value="HYDROLASE, PUTATIVE (AFU_ORTHOLOGUE AFUA_7G06110)-RELATED"/>
    <property type="match status" value="1"/>
</dbReference>
<dbReference type="Pfam" id="PF04616">
    <property type="entry name" value="Glyco_hydro_43"/>
    <property type="match status" value="1"/>
</dbReference>
<evidence type="ECO:0000256" key="4">
    <source>
        <dbReference type="RuleBase" id="RU361187"/>
    </source>
</evidence>
<keyword evidence="2 4" id="KW-0378">Hydrolase</keyword>
<dbReference type="EMBL" id="JAADJG010000472">
    <property type="protein sequence ID" value="KAF4446195.1"/>
    <property type="molecule type" value="Genomic_DNA"/>
</dbReference>
<evidence type="ECO:0000313" key="6">
    <source>
        <dbReference type="EMBL" id="KAF4446195.1"/>
    </source>
</evidence>
<comment type="caution">
    <text evidence="6">The sequence shown here is derived from an EMBL/GenBank/DDBJ whole genome shotgun (WGS) entry which is preliminary data.</text>
</comment>
<proteinExistence type="inferred from homology"/>
<keyword evidence="7" id="KW-1185">Reference proteome</keyword>
<keyword evidence="3 4" id="KW-0326">Glycosidase</keyword>
<dbReference type="Gene3D" id="2.60.120.200">
    <property type="match status" value="2"/>
</dbReference>
<dbReference type="GO" id="GO:0005975">
    <property type="term" value="P:carbohydrate metabolic process"/>
    <property type="evidence" value="ECO:0007669"/>
    <property type="project" value="InterPro"/>
</dbReference>